<dbReference type="EMBL" id="MFVK01000001">
    <property type="protein sequence ID" value="OGJ00090.1"/>
    <property type="molecule type" value="Genomic_DNA"/>
</dbReference>
<proteinExistence type="predicted"/>
<name>A0A1F6Y131_9BACT</name>
<comment type="caution">
    <text evidence="1">The sequence shown here is derived from an EMBL/GenBank/DDBJ whole genome shotgun (WGS) entry which is preliminary data.</text>
</comment>
<gene>
    <name evidence="1" type="ORF">A3H53_03995</name>
</gene>
<protein>
    <recommendedName>
        <fullName evidence="3">GWxTD domain-containing protein</fullName>
    </recommendedName>
</protein>
<dbReference type="Proteomes" id="UP000176479">
    <property type="component" value="Unassembled WGS sequence"/>
</dbReference>
<evidence type="ECO:0008006" key="3">
    <source>
        <dbReference type="Google" id="ProtNLM"/>
    </source>
</evidence>
<sequence>MNLKNSVLFASFLILGQLFILTGCAGNPKTRAANDARKSARVTYLSELAVPGCEGEKIKPKGDLKAYVEDQLSHYGFFVDKDEKKILERCKTVGAASNFFTKFWFFRDPDKSTPENEYKNIIDERIADIKNEILFNDMYVAGTRFAPNGGLKGDMAHVYLLRGNNSYKVKTGHLNRLADLMAWVYFDVNQRPLYVFLFYNKGGGYRLFRSHQTMDSYEGLLEVLRELSKFSPVNEEDYREVYNELIRNDPEYIFRFAINRFSYYEDVKLDKVLFPPTPEVITAKMIQPQILGRPDIPSDMKMVFGPRVATILGRFILVYDGNRYTARLVVDVGDIDWEDLGERLSATFDLSIEFTNEETRESKVFYSGLALNMTRKNYENVKGASRPLDLGGLVNHEEGAGINLTISDFIKKLTSGNYSVKIELVNKRTFKSNLWFTKIKVK</sequence>
<organism evidence="1 2">
    <name type="scientific">Candidatus Nomurabacteria bacterium RIFCSPLOWO2_02_FULL_40_10</name>
    <dbReference type="NCBI Taxonomy" id="1801786"/>
    <lineage>
        <taxon>Bacteria</taxon>
        <taxon>Candidatus Nomuraibacteriota</taxon>
    </lineage>
</organism>
<dbReference type="AlphaFoldDB" id="A0A1F6Y131"/>
<evidence type="ECO:0000313" key="1">
    <source>
        <dbReference type="EMBL" id="OGJ00090.1"/>
    </source>
</evidence>
<dbReference type="PROSITE" id="PS51257">
    <property type="entry name" value="PROKAR_LIPOPROTEIN"/>
    <property type="match status" value="1"/>
</dbReference>
<reference evidence="1 2" key="1">
    <citation type="journal article" date="2016" name="Nat. Commun.">
        <title>Thousands of microbial genomes shed light on interconnected biogeochemical processes in an aquifer system.</title>
        <authorList>
            <person name="Anantharaman K."/>
            <person name="Brown C.T."/>
            <person name="Hug L.A."/>
            <person name="Sharon I."/>
            <person name="Castelle C.J."/>
            <person name="Probst A.J."/>
            <person name="Thomas B.C."/>
            <person name="Singh A."/>
            <person name="Wilkins M.J."/>
            <person name="Karaoz U."/>
            <person name="Brodie E.L."/>
            <person name="Williams K.H."/>
            <person name="Hubbard S.S."/>
            <person name="Banfield J.F."/>
        </authorList>
    </citation>
    <scope>NUCLEOTIDE SEQUENCE [LARGE SCALE GENOMIC DNA]</scope>
</reference>
<evidence type="ECO:0000313" key="2">
    <source>
        <dbReference type="Proteomes" id="UP000176479"/>
    </source>
</evidence>
<accession>A0A1F6Y131</accession>